<dbReference type="Pfam" id="PF24476">
    <property type="entry name" value="DUF7580"/>
    <property type="match status" value="1"/>
</dbReference>
<dbReference type="AlphaFoldDB" id="A0A9X0BC82"/>
<comment type="caution">
    <text evidence="3">The sequence shown here is derived from an EMBL/GenBank/DDBJ whole genome shotgun (WGS) entry which is preliminary data.</text>
</comment>
<dbReference type="EMBL" id="JAPZBU010000005">
    <property type="protein sequence ID" value="KAJ5404485.1"/>
    <property type="molecule type" value="Genomic_DNA"/>
</dbReference>
<feature type="chain" id="PRO_5040834165" description="DUF7580 domain-containing protein" evidence="1">
    <location>
        <begin position="25"/>
        <end position="563"/>
    </location>
</feature>
<organism evidence="3 4">
    <name type="scientific">Penicillium cosmopolitanum</name>
    <dbReference type="NCBI Taxonomy" id="1131564"/>
    <lineage>
        <taxon>Eukaryota</taxon>
        <taxon>Fungi</taxon>
        <taxon>Dikarya</taxon>
        <taxon>Ascomycota</taxon>
        <taxon>Pezizomycotina</taxon>
        <taxon>Eurotiomycetes</taxon>
        <taxon>Eurotiomycetidae</taxon>
        <taxon>Eurotiales</taxon>
        <taxon>Aspergillaceae</taxon>
        <taxon>Penicillium</taxon>
    </lineage>
</organism>
<feature type="domain" description="DUF7580" evidence="2">
    <location>
        <begin position="321"/>
        <end position="550"/>
    </location>
</feature>
<evidence type="ECO:0000256" key="1">
    <source>
        <dbReference type="SAM" id="SignalP"/>
    </source>
</evidence>
<evidence type="ECO:0000313" key="4">
    <source>
        <dbReference type="Proteomes" id="UP001147747"/>
    </source>
</evidence>
<keyword evidence="1" id="KW-0732">Signal</keyword>
<dbReference type="OrthoDB" id="3565018at2759"/>
<proteinExistence type="predicted"/>
<dbReference type="Proteomes" id="UP001147747">
    <property type="component" value="Unassembled WGS sequence"/>
</dbReference>
<reference evidence="3" key="1">
    <citation type="submission" date="2022-12" db="EMBL/GenBank/DDBJ databases">
        <authorList>
            <person name="Petersen C."/>
        </authorList>
    </citation>
    <scope>NUCLEOTIDE SEQUENCE</scope>
    <source>
        <strain evidence="3">IBT 29677</strain>
    </source>
</reference>
<keyword evidence="4" id="KW-1185">Reference proteome</keyword>
<dbReference type="GeneID" id="81367973"/>
<reference evidence="3" key="2">
    <citation type="journal article" date="2023" name="IMA Fungus">
        <title>Comparative genomic study of the Penicillium genus elucidates a diverse pangenome and 15 lateral gene transfer events.</title>
        <authorList>
            <person name="Petersen C."/>
            <person name="Sorensen T."/>
            <person name="Nielsen M.R."/>
            <person name="Sondergaard T.E."/>
            <person name="Sorensen J.L."/>
            <person name="Fitzpatrick D.A."/>
            <person name="Frisvad J.C."/>
            <person name="Nielsen K.L."/>
        </authorList>
    </citation>
    <scope>NUCLEOTIDE SEQUENCE</scope>
    <source>
        <strain evidence="3">IBT 29677</strain>
    </source>
</reference>
<accession>A0A9X0BC82</accession>
<evidence type="ECO:0000313" key="3">
    <source>
        <dbReference type="EMBL" id="KAJ5404485.1"/>
    </source>
</evidence>
<sequence length="563" mass="63925">MEAAGVALAILPLLLNQLDNYVQGIQTLKLFKARHYRRELEHYQSNLAIQHAVFQNTLVSLLDSVGEYGDEDEDLLQTPLGDLLQREGLQSSLQKKLGSSFVPLFHTMTELSNLFKGLQQKLGWEMGISTVSLLKSELKKFKDIFSKSIYNGMFARLDTANNLLKTLVEQSDRRTIIRKKRHSKRSLLRQRRTRKSARSLHTAIIGGKCWNCPCRDRHAVHFMLKYPELDGNKDQNKYSSEARFRMIFATYEPINSPRKLDLGLEVETETETVQSNTPSWNNCPPHCVTGQISVPKKVQFSIQGDNLKSQQIQKSNDAPIILNICVTLSSVGAACQPDKPFGCFSDDMHRHNMYYIRNIAADLRAISLSDLISESSDYFKAPTSDRFLLTRKQRLRLAVNLACSVLQFHGSWLKTHWRAKDIMFNTSTDIDSPFVQWNVGNEGNMWGMGKGKGKATSPLIQSDILFPLGLILVELSLCQTLETLRTAEDEDQMEACADLKTAARFVNLVEQQSGTEYKKVVKACLFWPGSEEFDLDNEEMQDDMFRLVILPLIENLRIFEGGG</sequence>
<dbReference type="RefSeq" id="XP_056491727.1">
    <property type="nucleotide sequence ID" value="XM_056628993.1"/>
</dbReference>
<dbReference type="PANTHER" id="PTHR35186">
    <property type="entry name" value="ANK_REP_REGION DOMAIN-CONTAINING PROTEIN"/>
    <property type="match status" value="1"/>
</dbReference>
<name>A0A9X0BC82_9EURO</name>
<protein>
    <recommendedName>
        <fullName evidence="2">DUF7580 domain-containing protein</fullName>
    </recommendedName>
</protein>
<feature type="signal peptide" evidence="1">
    <location>
        <begin position="1"/>
        <end position="24"/>
    </location>
</feature>
<dbReference type="InterPro" id="IPR056002">
    <property type="entry name" value="DUF7580"/>
</dbReference>
<evidence type="ECO:0000259" key="2">
    <source>
        <dbReference type="Pfam" id="PF24476"/>
    </source>
</evidence>
<dbReference type="PANTHER" id="PTHR35186:SF4">
    <property type="entry name" value="PRION-INHIBITION AND PROPAGATION HELO DOMAIN-CONTAINING PROTEIN"/>
    <property type="match status" value="1"/>
</dbReference>
<gene>
    <name evidence="3" type="ORF">N7509_004356</name>
</gene>